<dbReference type="InterPro" id="IPR036388">
    <property type="entry name" value="WH-like_DNA-bd_sf"/>
</dbReference>
<keyword evidence="1" id="KW-1133">Transmembrane helix</keyword>
<accession>A0ABW3PZ14</accession>
<gene>
    <name evidence="2" type="ORF">ACFQ3J_03090</name>
</gene>
<sequence>MMSNSRTWIAVTLVALGLFSIVLYTYSFVSMQSGFDLGFLLFGAAPLAYGLYELSSMKKRRELALEKDLMKLAMKHEYLLTISEISLYTDLHSKEAEQIIASLRKKGLVKIKVAENGTWVYEFEPLLTKEQKMTAERV</sequence>
<comment type="caution">
    <text evidence="2">The sequence shown here is derived from an EMBL/GenBank/DDBJ whole genome shotgun (WGS) entry which is preliminary data.</text>
</comment>
<name>A0ABW3PZ14_9BACL</name>
<dbReference type="EMBL" id="JBHTKX010000001">
    <property type="protein sequence ID" value="MFD1127155.1"/>
    <property type="molecule type" value="Genomic_DNA"/>
</dbReference>
<feature type="transmembrane region" description="Helical" evidence="1">
    <location>
        <begin position="35"/>
        <end position="52"/>
    </location>
</feature>
<reference evidence="3" key="1">
    <citation type="journal article" date="2019" name="Int. J. Syst. Evol. Microbiol.">
        <title>The Global Catalogue of Microorganisms (GCM) 10K type strain sequencing project: providing services to taxonomists for standard genome sequencing and annotation.</title>
        <authorList>
            <consortium name="The Broad Institute Genomics Platform"/>
            <consortium name="The Broad Institute Genome Sequencing Center for Infectious Disease"/>
            <person name="Wu L."/>
            <person name="Ma J."/>
        </authorList>
    </citation>
    <scope>NUCLEOTIDE SEQUENCE [LARGE SCALE GENOMIC DNA]</scope>
    <source>
        <strain evidence="3">CCUG 53519</strain>
    </source>
</reference>
<keyword evidence="1" id="KW-0472">Membrane</keyword>
<keyword evidence="1" id="KW-0812">Transmembrane</keyword>
<dbReference type="Gene3D" id="1.10.10.10">
    <property type="entry name" value="Winged helix-like DNA-binding domain superfamily/Winged helix DNA-binding domain"/>
    <property type="match status" value="1"/>
</dbReference>
<feature type="transmembrane region" description="Helical" evidence="1">
    <location>
        <begin position="7"/>
        <end position="29"/>
    </location>
</feature>
<evidence type="ECO:0000256" key="1">
    <source>
        <dbReference type="SAM" id="Phobius"/>
    </source>
</evidence>
<organism evidence="2 3">
    <name type="scientific">Paenibacillus provencensis</name>
    <dbReference type="NCBI Taxonomy" id="441151"/>
    <lineage>
        <taxon>Bacteria</taxon>
        <taxon>Bacillati</taxon>
        <taxon>Bacillota</taxon>
        <taxon>Bacilli</taxon>
        <taxon>Bacillales</taxon>
        <taxon>Paenibacillaceae</taxon>
        <taxon>Paenibacillus</taxon>
    </lineage>
</organism>
<dbReference type="RefSeq" id="WP_139236982.1">
    <property type="nucleotide sequence ID" value="NZ_JBHTKX010000001.1"/>
</dbReference>
<proteinExistence type="predicted"/>
<protein>
    <recommendedName>
        <fullName evidence="4">Transcriptional regulator</fullName>
    </recommendedName>
</protein>
<dbReference type="Proteomes" id="UP001597169">
    <property type="component" value="Unassembled WGS sequence"/>
</dbReference>
<evidence type="ECO:0000313" key="2">
    <source>
        <dbReference type="EMBL" id="MFD1127155.1"/>
    </source>
</evidence>
<keyword evidence="3" id="KW-1185">Reference proteome</keyword>
<evidence type="ECO:0008006" key="4">
    <source>
        <dbReference type="Google" id="ProtNLM"/>
    </source>
</evidence>
<evidence type="ECO:0000313" key="3">
    <source>
        <dbReference type="Proteomes" id="UP001597169"/>
    </source>
</evidence>